<evidence type="ECO:0000259" key="3">
    <source>
        <dbReference type="PROSITE" id="PS50006"/>
    </source>
</evidence>
<feature type="compositionally biased region" description="Acidic residues" evidence="2">
    <location>
        <begin position="123"/>
        <end position="141"/>
    </location>
</feature>
<keyword evidence="1" id="KW-0597">Phosphoprotein</keyword>
<reference evidence="4 5" key="1">
    <citation type="submission" date="2022-09" db="EMBL/GenBank/DDBJ databases">
        <title>Complete genome sequence of Janibacter terrae strain COS04-44, PCL-degrading bacteria isolated from oil spilled coast.</title>
        <authorList>
            <person name="Park H."/>
            <person name="Kim J.Y."/>
            <person name="An S.H."/>
            <person name="Lee C.M."/>
            <person name="Weon H.-Y."/>
        </authorList>
    </citation>
    <scope>NUCLEOTIDE SEQUENCE [LARGE SCALE GENOMIC DNA]</scope>
    <source>
        <strain evidence="4 5">COS04-44</strain>
    </source>
</reference>
<name>A0ABZ2FKH3_9MICO</name>
<feature type="compositionally biased region" description="Low complexity" evidence="2">
    <location>
        <begin position="303"/>
        <end position="315"/>
    </location>
</feature>
<feature type="compositionally biased region" description="Low complexity" evidence="2">
    <location>
        <begin position="395"/>
        <end position="406"/>
    </location>
</feature>
<dbReference type="EMBL" id="CP104874">
    <property type="protein sequence ID" value="WWF06587.1"/>
    <property type="molecule type" value="Genomic_DNA"/>
</dbReference>
<feature type="compositionally biased region" description="Acidic residues" evidence="2">
    <location>
        <begin position="198"/>
        <end position="218"/>
    </location>
</feature>
<dbReference type="CDD" id="cd00060">
    <property type="entry name" value="FHA"/>
    <property type="match status" value="1"/>
</dbReference>
<feature type="compositionally biased region" description="Gly residues" evidence="2">
    <location>
        <begin position="407"/>
        <end position="419"/>
    </location>
</feature>
<feature type="compositionally biased region" description="Low complexity" evidence="2">
    <location>
        <begin position="142"/>
        <end position="153"/>
    </location>
</feature>
<proteinExistence type="predicted"/>
<feature type="domain" description="FHA" evidence="3">
    <location>
        <begin position="506"/>
        <end position="563"/>
    </location>
</feature>
<dbReference type="Pfam" id="PF00498">
    <property type="entry name" value="FHA"/>
    <property type="match status" value="1"/>
</dbReference>
<dbReference type="Proteomes" id="UP001381003">
    <property type="component" value="Chromosome"/>
</dbReference>
<feature type="region of interest" description="Disordered" evidence="2">
    <location>
        <begin position="182"/>
        <end position="444"/>
    </location>
</feature>
<dbReference type="SUPFAM" id="SSF49879">
    <property type="entry name" value="SMAD/FHA domain"/>
    <property type="match status" value="1"/>
</dbReference>
<dbReference type="SMART" id="SM00240">
    <property type="entry name" value="FHA"/>
    <property type="match status" value="1"/>
</dbReference>
<evidence type="ECO:0000256" key="2">
    <source>
        <dbReference type="SAM" id="MobiDB-lite"/>
    </source>
</evidence>
<evidence type="ECO:0000313" key="4">
    <source>
        <dbReference type="EMBL" id="WWF06587.1"/>
    </source>
</evidence>
<dbReference type="PROSITE" id="PS50006">
    <property type="entry name" value="FHA_DOMAIN"/>
    <property type="match status" value="1"/>
</dbReference>
<evidence type="ECO:0000256" key="1">
    <source>
        <dbReference type="ARBA" id="ARBA00022553"/>
    </source>
</evidence>
<keyword evidence="5" id="KW-1185">Reference proteome</keyword>
<dbReference type="InterPro" id="IPR008984">
    <property type="entry name" value="SMAD_FHA_dom_sf"/>
</dbReference>
<organism evidence="4 5">
    <name type="scientific">Janibacter terrae</name>
    <dbReference type="NCBI Taxonomy" id="103817"/>
    <lineage>
        <taxon>Bacteria</taxon>
        <taxon>Bacillati</taxon>
        <taxon>Actinomycetota</taxon>
        <taxon>Actinomycetes</taxon>
        <taxon>Micrococcales</taxon>
        <taxon>Intrasporangiaceae</taxon>
        <taxon>Janibacter</taxon>
    </lineage>
</organism>
<evidence type="ECO:0000313" key="5">
    <source>
        <dbReference type="Proteomes" id="UP001381003"/>
    </source>
</evidence>
<protein>
    <submittedName>
        <fullName evidence="4">FHA domain-containing protein</fullName>
    </submittedName>
</protein>
<feature type="region of interest" description="Disordered" evidence="2">
    <location>
        <begin position="121"/>
        <end position="159"/>
    </location>
</feature>
<sequence length="601" mass="61348">MRTRIEGHAGWVEVTRDGLTVLAKGDPDLAARLTTALDSAEEGEELADVVTDELSADGVRRAPDFALVDTAAGRVLVRGTAVVRLVDGEGGTREVLAPRRGPWADEDLDEAAEVVLVTGEAEPAAEPEPEQQPEPEPEPESEAPAAPATHPAAGGWAVPSVFGAPAAERSVLSVVPDPAQPIEEGRVVETPAPQGQDLVDEDVAGEGEADEGEDEELPSFDFLFGNTSHHRSSLVSALEDHEHQEQIDSGPVAAAGGFQPSQDRAGATLAPPSDDEEHAPVDPAPSGPSLGALPGGLPPMPGSVPAADPEQAPAAPSMPGPSYSTPPADGPALRVQAARDDAPGHEPGGGRPQFADGHLVGSRVLRAVPDEAGAGAGTGGEPPSSADQDPGIISAVPWGPGAPVGPSIGGLPGLPGGLPGLPVQDLGPAQPVDDREEPAADTGEVPAGPMVLAVRCSVGHHNPPHATRCRVCGQDLPTQQPEQTPRPALGLLRLSTGDVVTLDRGVLIGRAPRAATGASGARAPHLVRISSPDNEISRNHVEIVLDGWHVLVRDLGSTNGTTVALPGSSPVRVRPGDQQTIEPGTTITLADQVSMVFEVTG</sequence>
<dbReference type="Gene3D" id="2.60.200.20">
    <property type="match status" value="1"/>
</dbReference>
<dbReference type="RefSeq" id="WP_338539105.1">
    <property type="nucleotide sequence ID" value="NZ_CP104874.1"/>
</dbReference>
<gene>
    <name evidence="4" type="ORF">N5P18_06880</name>
</gene>
<accession>A0ABZ2FKH3</accession>
<dbReference type="InterPro" id="IPR000253">
    <property type="entry name" value="FHA_dom"/>
</dbReference>